<dbReference type="KEGG" id="hut:Huta_1236"/>
<evidence type="ECO:0000313" key="2">
    <source>
        <dbReference type="Proteomes" id="UP000002071"/>
    </source>
</evidence>
<dbReference type="STRING" id="519442.Huta_1236"/>
<dbReference type="GeneID" id="8383511"/>
<dbReference type="EMBL" id="CP001687">
    <property type="protein sequence ID" value="ACV11412.1"/>
    <property type="molecule type" value="Genomic_DNA"/>
</dbReference>
<dbReference type="SUPFAM" id="SSF53850">
    <property type="entry name" value="Periplasmic binding protein-like II"/>
    <property type="match status" value="1"/>
</dbReference>
<evidence type="ECO:0000313" key="1">
    <source>
        <dbReference type="EMBL" id="ACV11412.1"/>
    </source>
</evidence>
<dbReference type="OrthoDB" id="305927at2157"/>
<dbReference type="AlphaFoldDB" id="C7NN12"/>
<dbReference type="Proteomes" id="UP000002071">
    <property type="component" value="Chromosome"/>
</dbReference>
<sequence>MSLELSLSCGTRDLNEALLTGAVEPTGIDLTVIPEYPPRRHRRFFERGDFDVCEVSLASYVSSRSAPEEYPFTAIPVFPAKRFRHSFFFKHTDADIKEPADLEGRKVGCQSWQTTANVWVRGIMQEHYDLDLTEVEWYRRKEDDVPVDIPEKFDIRTIPGPQGGEAIVEPNDFRDMFFDGELAAAMDPAGSFFHDVLDAENAELFFENPIEEERAYYEETGIHPIMHTVAIRDEILEEHPWVAVNLFDAYCESRDRCLDANRSPSTNTSITWAHLHLDDQREVLGEDAWEFGLTDRTTREVETFVEYAVDQGLAPRAYDPAELFADVSVAR</sequence>
<dbReference type="eggNOG" id="arCOG01803">
    <property type="taxonomic scope" value="Archaea"/>
</dbReference>
<keyword evidence="2" id="KW-1185">Reference proteome</keyword>
<name>C7NN12_HALUD</name>
<dbReference type="HOGENOM" id="CLU_072759_0_0_2"/>
<organism evidence="1 2">
    <name type="scientific">Halorhabdus utahensis (strain DSM 12940 / JCM 11049 / AX-2)</name>
    <dbReference type="NCBI Taxonomy" id="519442"/>
    <lineage>
        <taxon>Archaea</taxon>
        <taxon>Methanobacteriati</taxon>
        <taxon>Methanobacteriota</taxon>
        <taxon>Stenosarchaea group</taxon>
        <taxon>Halobacteria</taxon>
        <taxon>Halobacteriales</taxon>
        <taxon>Haloarculaceae</taxon>
        <taxon>Halorhabdus</taxon>
    </lineage>
</organism>
<protein>
    <submittedName>
        <fullName evidence="1">4,5-dihydroxyphthalate decarboxylase</fullName>
    </submittedName>
</protein>
<proteinExistence type="predicted"/>
<accession>C7NN12</accession>
<reference evidence="1 2" key="1">
    <citation type="journal article" date="2009" name="Stand. Genomic Sci.">
        <title>Complete genome sequence of Halorhabdus utahensis type strain (AX-2).</title>
        <authorList>
            <person name="Anderson I."/>
            <person name="Tindall B.J."/>
            <person name="Pomrenke H."/>
            <person name="Goker M."/>
            <person name="Lapidus A."/>
            <person name="Nolan M."/>
            <person name="Copeland A."/>
            <person name="Glavina Del Rio T."/>
            <person name="Chen F."/>
            <person name="Tice H."/>
            <person name="Cheng J.F."/>
            <person name="Lucas S."/>
            <person name="Chertkov O."/>
            <person name="Bruce D."/>
            <person name="Brettin T."/>
            <person name="Detter J.C."/>
            <person name="Han C."/>
            <person name="Goodwin L."/>
            <person name="Land M."/>
            <person name="Hauser L."/>
            <person name="Chang Y.J."/>
            <person name="Jeffries C.D."/>
            <person name="Pitluck S."/>
            <person name="Pati A."/>
            <person name="Mavromatis K."/>
            <person name="Ivanova N."/>
            <person name="Ovchinnikova G."/>
            <person name="Chen A."/>
            <person name="Palaniappan K."/>
            <person name="Chain P."/>
            <person name="Rohde M."/>
            <person name="Bristow J."/>
            <person name="Eisen J.A."/>
            <person name="Markowitz V."/>
            <person name="Hugenholtz P."/>
            <person name="Kyrpides N.C."/>
            <person name="Klenk H.P."/>
        </authorList>
    </citation>
    <scope>NUCLEOTIDE SEQUENCE [LARGE SCALE GENOMIC DNA]</scope>
    <source>
        <strain evidence="2">DSM 12940 / JCM 11049 / AX-2</strain>
    </source>
</reference>
<dbReference type="RefSeq" id="WP_015788986.1">
    <property type="nucleotide sequence ID" value="NC_013158.1"/>
</dbReference>
<gene>
    <name evidence="1" type="ordered locus">Huta_1236</name>
</gene>